<protein>
    <submittedName>
        <fullName evidence="2">Fucosyltransferase</fullName>
    </submittedName>
</protein>
<dbReference type="InterPro" id="IPR045573">
    <property type="entry name" value="Fut8_N_cat"/>
</dbReference>
<organism evidence="2 3">
    <name type="scientific">Synechococcus phage S-SRM01</name>
    <dbReference type="NCBI Taxonomy" id="2781608"/>
    <lineage>
        <taxon>Viruses</taxon>
        <taxon>Duplodnaviria</taxon>
        <taxon>Heunggongvirae</taxon>
        <taxon>Uroviricota</taxon>
        <taxon>Caudoviricetes</taxon>
        <taxon>Pantevenvirales</taxon>
        <taxon>Kyanoviridae</taxon>
        <taxon>Serangoonvirus</taxon>
        <taxon>Serangoonvirus essarone</taxon>
    </lineage>
</organism>
<keyword evidence="2" id="KW-0328">Glycosyltransferase</keyword>
<dbReference type="Proteomes" id="UP000664915">
    <property type="component" value="Segment"/>
</dbReference>
<dbReference type="Pfam" id="PF19745">
    <property type="entry name" value="FUT8_N_cat"/>
    <property type="match status" value="1"/>
</dbReference>
<accession>A0A879R3U3</accession>
<sequence>MNAFITLQDPRFNYSYKGFCSIVCAIIDIALEHYSVYDNLNCNIFEPQTLKLFDNVYEDGDDEYDAGSWWLNRFFQNELHHSDYNAHTIANLENLKLKNEVFNTILKLKEDKKKIFEKKFTDLGITNKTLGVQIRGTDKKVEVPEPDIDNIIKKIDEYFEVTDVQNIFLATDDVKYLNPIRERYGNLVLYDESIHISTDNNPLHNLPNRDIINEEVLSSVFILSRCSHFLYSFSNVSLLALIMGVNNYQTIANLN</sequence>
<evidence type="ECO:0000313" key="2">
    <source>
        <dbReference type="EMBL" id="QPX48268.1"/>
    </source>
</evidence>
<keyword evidence="3" id="KW-1185">Reference proteome</keyword>
<evidence type="ECO:0000259" key="1">
    <source>
        <dbReference type="Pfam" id="PF19745"/>
    </source>
</evidence>
<evidence type="ECO:0000313" key="3">
    <source>
        <dbReference type="Proteomes" id="UP000664915"/>
    </source>
</evidence>
<dbReference type="RefSeq" id="YP_010670278.1">
    <property type="nucleotide sequence ID" value="NC_070963.1"/>
</dbReference>
<dbReference type="GO" id="GO:0016757">
    <property type="term" value="F:glycosyltransferase activity"/>
    <property type="evidence" value="ECO:0007669"/>
    <property type="project" value="UniProtKB-KW"/>
</dbReference>
<keyword evidence="2" id="KW-0808">Transferase</keyword>
<proteinExistence type="predicted"/>
<feature type="domain" description="Alpha-(1,6)-fucosyltransferase N- and catalytic" evidence="1">
    <location>
        <begin position="102"/>
        <end position="234"/>
    </location>
</feature>
<dbReference type="KEGG" id="vg:77946473"/>
<name>A0A879R3U3_9CAUD</name>
<dbReference type="Gene3D" id="3.40.50.11350">
    <property type="match status" value="1"/>
</dbReference>
<dbReference type="GeneID" id="77946473"/>
<reference evidence="2" key="1">
    <citation type="submission" date="2020-09" db="EMBL/GenBank/DDBJ databases">
        <authorList>
            <person name="Zhang D."/>
            <person name="Hatherill J.R."/>
            <person name="Ramirez J.F."/>
            <person name="Edinger B."/>
            <person name="Balarin R."/>
            <person name="Sullivan A."/>
            <person name="Humpal K.M."/>
            <person name="Guseva A."/>
            <person name="Butela K.A."/>
            <person name="Garlena R.A."/>
            <person name="Russell D.A."/>
            <person name="Pope W.H."/>
            <person name="Jacobs-Sera D."/>
            <person name="Hatfull G.F."/>
        </authorList>
    </citation>
    <scope>NUCLEOTIDE SEQUENCE</scope>
</reference>
<dbReference type="EMBL" id="MW015081">
    <property type="protein sequence ID" value="QPX48268.1"/>
    <property type="molecule type" value="Genomic_DNA"/>
</dbReference>